<accession>A0ABD1EVG3</accession>
<dbReference type="GO" id="GO:0005856">
    <property type="term" value="C:cytoskeleton"/>
    <property type="evidence" value="ECO:0007669"/>
    <property type="project" value="UniProtKB-ARBA"/>
</dbReference>
<organism evidence="4 5">
    <name type="scientific">Hypothenemus hampei</name>
    <name type="common">Coffee berry borer</name>
    <dbReference type="NCBI Taxonomy" id="57062"/>
    <lineage>
        <taxon>Eukaryota</taxon>
        <taxon>Metazoa</taxon>
        <taxon>Ecdysozoa</taxon>
        <taxon>Arthropoda</taxon>
        <taxon>Hexapoda</taxon>
        <taxon>Insecta</taxon>
        <taxon>Pterygota</taxon>
        <taxon>Neoptera</taxon>
        <taxon>Endopterygota</taxon>
        <taxon>Coleoptera</taxon>
        <taxon>Polyphaga</taxon>
        <taxon>Cucujiformia</taxon>
        <taxon>Curculionidae</taxon>
        <taxon>Scolytinae</taxon>
        <taxon>Hypothenemus</taxon>
    </lineage>
</organism>
<dbReference type="PANTHER" id="PTHR21683:SF2">
    <property type="entry name" value="COILED-COIL DOMAIN-CONTAINING PROTEIN 42 LIKE-2-LIKE"/>
    <property type="match status" value="1"/>
</dbReference>
<evidence type="ECO:0000259" key="3">
    <source>
        <dbReference type="Pfam" id="PF13863"/>
    </source>
</evidence>
<dbReference type="AlphaFoldDB" id="A0ABD1EVG3"/>
<evidence type="ECO:0000313" key="4">
    <source>
        <dbReference type="EMBL" id="KAL1502788.1"/>
    </source>
</evidence>
<protein>
    <recommendedName>
        <fullName evidence="3">DUF4200 domain-containing protein</fullName>
    </recommendedName>
</protein>
<feature type="coiled-coil region" evidence="2">
    <location>
        <begin position="121"/>
        <end position="155"/>
    </location>
</feature>
<gene>
    <name evidence="4" type="ORF">ABEB36_007885</name>
</gene>
<feature type="domain" description="DUF4200" evidence="3">
    <location>
        <begin position="58"/>
        <end position="172"/>
    </location>
</feature>
<evidence type="ECO:0000256" key="2">
    <source>
        <dbReference type="SAM" id="Coils"/>
    </source>
</evidence>
<comment type="caution">
    <text evidence="4">The sequence shown here is derived from an EMBL/GenBank/DDBJ whole genome shotgun (WGS) entry which is preliminary data.</text>
</comment>
<dbReference type="PANTHER" id="PTHR21683">
    <property type="entry name" value="COILED-COIL DOMAIN-CONTAINING PROTEIN 42 LIKE-2-LIKE-RELATED"/>
    <property type="match status" value="1"/>
</dbReference>
<sequence>MAKNNTVFDKLYFPKKPNYELVSEYFASKATDAQRALGRYNNGDDVERNVEITNYLVRRALDKTTKKLETKRNDYHDKRKIVQEQWKDLAQKEASLRENFIKFNQFVKENQEKKERAAIKIVEQNQLKEKRQIQIEELMEKCKEISDTKLKMDKNIAKYQIYEEFLLKVIEKEESMQTINDLLMRYEALVAAKKELNDVQQRDIMKLEKAKSSLMKLIEEKNFVIMGLNNQIAKLQARYENTNIKALESEELVTEIKNNAVKQMGEIDTVKNSIWNIYVHMSLSKKHPIKIKKENVKEQMMYINRTLTELNKVNKLIRKRTQKLKMP</sequence>
<dbReference type="Pfam" id="PF13863">
    <property type="entry name" value="DUF4200"/>
    <property type="match status" value="1"/>
</dbReference>
<dbReference type="EMBL" id="JBDJPC010000005">
    <property type="protein sequence ID" value="KAL1502788.1"/>
    <property type="molecule type" value="Genomic_DNA"/>
</dbReference>
<feature type="coiled-coil region" evidence="2">
    <location>
        <begin position="225"/>
        <end position="252"/>
    </location>
</feature>
<proteinExistence type="predicted"/>
<dbReference type="InterPro" id="IPR051147">
    <property type="entry name" value="CFAP_domain-containing"/>
</dbReference>
<evidence type="ECO:0000313" key="5">
    <source>
        <dbReference type="Proteomes" id="UP001566132"/>
    </source>
</evidence>
<name>A0ABD1EVG3_HYPHA</name>
<reference evidence="4 5" key="1">
    <citation type="submission" date="2024-05" db="EMBL/GenBank/DDBJ databases">
        <title>Genetic variation in Jamaican populations of the coffee berry borer (Hypothenemus hampei).</title>
        <authorList>
            <person name="Errbii M."/>
            <person name="Myrie A."/>
        </authorList>
    </citation>
    <scope>NUCLEOTIDE SEQUENCE [LARGE SCALE GENOMIC DNA]</scope>
    <source>
        <strain evidence="4">JA-Hopewell-2020-01-JO</strain>
        <tissue evidence="4">Whole body</tissue>
    </source>
</reference>
<dbReference type="Proteomes" id="UP001566132">
    <property type="component" value="Unassembled WGS sequence"/>
</dbReference>
<evidence type="ECO:0000256" key="1">
    <source>
        <dbReference type="ARBA" id="ARBA00023054"/>
    </source>
</evidence>
<keyword evidence="5" id="KW-1185">Reference proteome</keyword>
<keyword evidence="1 2" id="KW-0175">Coiled coil</keyword>
<dbReference type="InterPro" id="IPR025252">
    <property type="entry name" value="DUF4200"/>
</dbReference>